<evidence type="ECO:0000256" key="3">
    <source>
        <dbReference type="ARBA" id="ARBA00022723"/>
    </source>
</evidence>
<dbReference type="InterPro" id="IPR017141">
    <property type="entry name" value="Pept_M20_carboxypep"/>
</dbReference>
<dbReference type="InterPro" id="IPR036264">
    <property type="entry name" value="Bact_exopeptidase_dim_dom"/>
</dbReference>
<evidence type="ECO:0000256" key="1">
    <source>
        <dbReference type="ARBA" id="ARBA00006247"/>
    </source>
</evidence>
<dbReference type="SUPFAM" id="SSF55031">
    <property type="entry name" value="Bacterial exopeptidase dimerisation domain"/>
    <property type="match status" value="1"/>
</dbReference>
<dbReference type="Pfam" id="PF07687">
    <property type="entry name" value="M20_dimer"/>
    <property type="match status" value="1"/>
</dbReference>
<evidence type="ECO:0000256" key="7">
    <source>
        <dbReference type="PIRSR" id="PIRSR037217-2"/>
    </source>
</evidence>
<dbReference type="CDD" id="cd05674">
    <property type="entry name" value="M20_yscS"/>
    <property type="match status" value="1"/>
</dbReference>
<dbReference type="InterPro" id="IPR001261">
    <property type="entry name" value="ArgE/DapE_CS"/>
</dbReference>
<keyword evidence="5 7" id="KW-0862">Zinc</keyword>
<feature type="binding site" evidence="7">
    <location>
        <position position="541"/>
    </location>
    <ligand>
        <name>Zn(2+)</name>
        <dbReference type="ChEBI" id="CHEBI:29105"/>
        <label>1</label>
    </ligand>
</feature>
<evidence type="ECO:0000313" key="9">
    <source>
        <dbReference type="EMBL" id="THU99095.1"/>
    </source>
</evidence>
<dbReference type="Pfam" id="PF01546">
    <property type="entry name" value="Peptidase_M20"/>
    <property type="match status" value="1"/>
</dbReference>
<dbReference type="EMBL" id="ML179124">
    <property type="protein sequence ID" value="THU99095.1"/>
    <property type="molecule type" value="Genomic_DNA"/>
</dbReference>
<feature type="active site" description="Proton acceptor" evidence="6">
    <location>
        <position position="225"/>
    </location>
</feature>
<feature type="binding site" evidence="7">
    <location>
        <position position="191"/>
    </location>
    <ligand>
        <name>Zn(2+)</name>
        <dbReference type="ChEBI" id="CHEBI:29105"/>
        <label>1</label>
    </ligand>
</feature>
<name>A0A4V4HGK7_DENBC</name>
<feature type="binding site" evidence="7">
    <location>
        <position position="156"/>
    </location>
    <ligand>
        <name>Zn(2+)</name>
        <dbReference type="ChEBI" id="CHEBI:29105"/>
        <label>2</label>
    </ligand>
</feature>
<comment type="similarity">
    <text evidence="1">Belongs to the peptidase M20A family.</text>
</comment>
<dbReference type="Gene3D" id="1.10.150.900">
    <property type="match status" value="1"/>
</dbReference>
<keyword evidence="4" id="KW-0378">Hydrolase</keyword>
<feature type="binding site" evidence="7">
    <location>
        <position position="226"/>
    </location>
    <ligand>
        <name>Zn(2+)</name>
        <dbReference type="ChEBI" id="CHEBI:29105"/>
        <label>1</label>
    </ligand>
</feature>
<dbReference type="PROSITE" id="PS00758">
    <property type="entry name" value="ARGE_DAPE_CPG2_1"/>
    <property type="match status" value="1"/>
</dbReference>
<feature type="active site" evidence="6">
    <location>
        <position position="158"/>
    </location>
</feature>
<dbReference type="GO" id="GO:0051603">
    <property type="term" value="P:proteolysis involved in protein catabolic process"/>
    <property type="evidence" value="ECO:0007669"/>
    <property type="project" value="TreeGrafter"/>
</dbReference>
<feature type="binding site" evidence="7">
    <location>
        <position position="191"/>
    </location>
    <ligand>
        <name>Zn(2+)</name>
        <dbReference type="ChEBI" id="CHEBI:29105"/>
        <label>2</label>
    </ligand>
</feature>
<dbReference type="PANTHER" id="PTHR45962">
    <property type="entry name" value="N-FATTY-ACYL-AMINO ACID SYNTHASE/HYDROLASE PM20D1"/>
    <property type="match status" value="1"/>
</dbReference>
<keyword evidence="10" id="KW-1185">Reference proteome</keyword>
<dbReference type="InterPro" id="IPR011650">
    <property type="entry name" value="Peptidase_M20_dimer"/>
</dbReference>
<gene>
    <name evidence="9" type="ORF">K435DRAFT_777089</name>
</gene>
<dbReference type="Proteomes" id="UP000297245">
    <property type="component" value="Unassembled WGS sequence"/>
</dbReference>
<evidence type="ECO:0000256" key="4">
    <source>
        <dbReference type="ARBA" id="ARBA00022801"/>
    </source>
</evidence>
<keyword evidence="3 7" id="KW-0479">Metal-binding</keyword>
<accession>A0A4V4HGK7</accession>
<dbReference type="GO" id="GO:0004181">
    <property type="term" value="F:metallocarboxypeptidase activity"/>
    <property type="evidence" value="ECO:0007669"/>
    <property type="project" value="InterPro"/>
</dbReference>
<evidence type="ECO:0000256" key="6">
    <source>
        <dbReference type="PIRSR" id="PIRSR037217-1"/>
    </source>
</evidence>
<dbReference type="InterPro" id="IPR002933">
    <property type="entry name" value="Peptidase_M20"/>
</dbReference>
<keyword evidence="9" id="KW-0121">Carboxypeptidase</keyword>
<dbReference type="PROSITE" id="PS00759">
    <property type="entry name" value="ARGE_DAPE_CPG2_2"/>
    <property type="match status" value="1"/>
</dbReference>
<proteinExistence type="inferred from homology"/>
<feature type="domain" description="Peptidase M20 dimerisation" evidence="8">
    <location>
        <begin position="275"/>
        <end position="430"/>
    </location>
</feature>
<dbReference type="PIRSF" id="PIRSF037217">
    <property type="entry name" value="Carboxypeptidase_S"/>
    <property type="match status" value="1"/>
</dbReference>
<feature type="binding site" evidence="7">
    <location>
        <position position="254"/>
    </location>
    <ligand>
        <name>Zn(2+)</name>
        <dbReference type="ChEBI" id="CHEBI:29105"/>
        <label>2</label>
    </ligand>
</feature>
<dbReference type="Gene3D" id="3.40.630.10">
    <property type="entry name" value="Zn peptidases"/>
    <property type="match status" value="1"/>
</dbReference>
<dbReference type="PANTHER" id="PTHR45962:SF1">
    <property type="entry name" value="N-FATTY-ACYL-AMINO ACID SYNTHASE_HYDROLASE PM20D1"/>
    <property type="match status" value="1"/>
</dbReference>
<dbReference type="InterPro" id="IPR047177">
    <property type="entry name" value="Pept_M20A"/>
</dbReference>
<reference evidence="9 10" key="1">
    <citation type="journal article" date="2019" name="Nat. Ecol. Evol.">
        <title>Megaphylogeny resolves global patterns of mushroom evolution.</title>
        <authorList>
            <person name="Varga T."/>
            <person name="Krizsan K."/>
            <person name="Foldi C."/>
            <person name="Dima B."/>
            <person name="Sanchez-Garcia M."/>
            <person name="Sanchez-Ramirez S."/>
            <person name="Szollosi G.J."/>
            <person name="Szarkandi J.G."/>
            <person name="Papp V."/>
            <person name="Albert L."/>
            <person name="Andreopoulos W."/>
            <person name="Angelini C."/>
            <person name="Antonin V."/>
            <person name="Barry K.W."/>
            <person name="Bougher N.L."/>
            <person name="Buchanan P."/>
            <person name="Buyck B."/>
            <person name="Bense V."/>
            <person name="Catcheside P."/>
            <person name="Chovatia M."/>
            <person name="Cooper J."/>
            <person name="Damon W."/>
            <person name="Desjardin D."/>
            <person name="Finy P."/>
            <person name="Geml J."/>
            <person name="Haridas S."/>
            <person name="Hughes K."/>
            <person name="Justo A."/>
            <person name="Karasinski D."/>
            <person name="Kautmanova I."/>
            <person name="Kiss B."/>
            <person name="Kocsube S."/>
            <person name="Kotiranta H."/>
            <person name="LaButti K.M."/>
            <person name="Lechner B.E."/>
            <person name="Liimatainen K."/>
            <person name="Lipzen A."/>
            <person name="Lukacs Z."/>
            <person name="Mihaltcheva S."/>
            <person name="Morgado L.N."/>
            <person name="Niskanen T."/>
            <person name="Noordeloos M.E."/>
            <person name="Ohm R.A."/>
            <person name="Ortiz-Santana B."/>
            <person name="Ovrebo C."/>
            <person name="Racz N."/>
            <person name="Riley R."/>
            <person name="Savchenko A."/>
            <person name="Shiryaev A."/>
            <person name="Soop K."/>
            <person name="Spirin V."/>
            <person name="Szebenyi C."/>
            <person name="Tomsovsky M."/>
            <person name="Tulloss R.E."/>
            <person name="Uehling J."/>
            <person name="Grigoriev I.V."/>
            <person name="Vagvolgyi C."/>
            <person name="Papp T."/>
            <person name="Martin F.M."/>
            <person name="Miettinen O."/>
            <person name="Hibbett D.S."/>
            <person name="Nagy L.G."/>
        </authorList>
    </citation>
    <scope>NUCLEOTIDE SEQUENCE [LARGE SCALE GENOMIC DNA]</scope>
    <source>
        <strain evidence="9 10">CBS 962.96</strain>
    </source>
</reference>
<evidence type="ECO:0000259" key="8">
    <source>
        <dbReference type="Pfam" id="PF07687"/>
    </source>
</evidence>
<keyword evidence="2" id="KW-0645">Protease</keyword>
<dbReference type="GO" id="GO:0046872">
    <property type="term" value="F:metal ion binding"/>
    <property type="evidence" value="ECO:0007669"/>
    <property type="project" value="UniProtKB-KW"/>
</dbReference>
<evidence type="ECO:0000256" key="2">
    <source>
        <dbReference type="ARBA" id="ARBA00022670"/>
    </source>
</evidence>
<dbReference type="AlphaFoldDB" id="A0A4V4HGK7"/>
<evidence type="ECO:0000256" key="5">
    <source>
        <dbReference type="ARBA" id="ARBA00022833"/>
    </source>
</evidence>
<dbReference type="GO" id="GO:0000328">
    <property type="term" value="C:fungal-type vacuole lumen"/>
    <property type="evidence" value="ECO:0007669"/>
    <property type="project" value="TreeGrafter"/>
</dbReference>
<dbReference type="OrthoDB" id="3064516at2759"/>
<organism evidence="9 10">
    <name type="scientific">Dendrothele bispora (strain CBS 962.96)</name>
    <dbReference type="NCBI Taxonomy" id="1314807"/>
    <lineage>
        <taxon>Eukaryota</taxon>
        <taxon>Fungi</taxon>
        <taxon>Dikarya</taxon>
        <taxon>Basidiomycota</taxon>
        <taxon>Agaricomycotina</taxon>
        <taxon>Agaricomycetes</taxon>
        <taxon>Agaricomycetidae</taxon>
        <taxon>Agaricales</taxon>
        <taxon>Agaricales incertae sedis</taxon>
        <taxon>Dendrothele</taxon>
    </lineage>
</organism>
<protein>
    <submittedName>
        <fullName evidence="9">Carboxypeptidase S</fullName>
    </submittedName>
</protein>
<sequence length="572" mass="63340">MLPSLRFFPSLCILGVSLLVPFTLWRNDAIYSSIFRPQAETPSSDLTCPQVSPIFPVVHAALDQHLNTLYGTHEFRLYASDVLGGAIRIPTESYDNLLPVGQDERWNVFRDFHDFLESSFPRIYLSLQVTRVNTYGLVFHWQGSDTKLKPILLASHQDVVPVDPTTIDQWIHSPYSGYYDGTWVWGRGSVDDKADLISQLITIDTLLESEFKPKRTIVIAVGIDEEATGTEGAGKLALYLEAKYGKDGFSLLLDEGEGYGENAKNGTIFAAPQLSEKGYIDVRIEVLSPGGHSSVPPVHTSIGLLSLSVVALEKQPHVAEFRRTGTAFVSAQCNVKYEDYPSQLKDLARLATVDDKSLLEFRDALISVNPFFGVMLRTTQAVDLVEGGVKVNALPEKASVVINHRIAEHSSVTEVKNHIISTVSPIAAEYGLALSAFGENVSGPMHIQHQNQSRIILSEAFQSALEPSPVTPAVLDGPYGVLSGTIKATLESSQRYEAERVVVAPSLALGNTDTRFYWNLTRHIFRYSHRGDRDDMYNGLHTVNEAVRADSLVEQIRFFTKLILNCDETQTL</sequence>
<dbReference type="SUPFAM" id="SSF53187">
    <property type="entry name" value="Zn-dependent exopeptidases"/>
    <property type="match status" value="1"/>
</dbReference>
<evidence type="ECO:0000313" key="10">
    <source>
        <dbReference type="Proteomes" id="UP000297245"/>
    </source>
</evidence>
<dbReference type="Gene3D" id="3.30.70.360">
    <property type="match status" value="1"/>
</dbReference>